<gene>
    <name evidence="1" type="ORF">AWB80_08291</name>
</gene>
<keyword evidence="2" id="KW-1185">Reference proteome</keyword>
<protein>
    <submittedName>
        <fullName evidence="1">Uncharacterized protein</fullName>
    </submittedName>
</protein>
<name>A0A158E5S0_9BURK</name>
<dbReference type="EMBL" id="FCOE02000075">
    <property type="protein sequence ID" value="SAL02154.1"/>
    <property type="molecule type" value="Genomic_DNA"/>
</dbReference>
<accession>A0A158E5S0</accession>
<reference evidence="1" key="1">
    <citation type="submission" date="2016-01" db="EMBL/GenBank/DDBJ databases">
        <authorList>
            <person name="Peeters C."/>
        </authorList>
    </citation>
    <scope>NUCLEOTIDE SEQUENCE [LARGE SCALE GENOMIC DNA]</scope>
    <source>
        <strain evidence="1">LMG 29323</strain>
    </source>
</reference>
<evidence type="ECO:0000313" key="1">
    <source>
        <dbReference type="EMBL" id="SAL02154.1"/>
    </source>
</evidence>
<dbReference type="AlphaFoldDB" id="A0A158E5S0"/>
<organism evidence="1 2">
    <name type="scientific">Caballeronia pedi</name>
    <dbReference type="NCBI Taxonomy" id="1777141"/>
    <lineage>
        <taxon>Bacteria</taxon>
        <taxon>Pseudomonadati</taxon>
        <taxon>Pseudomonadota</taxon>
        <taxon>Betaproteobacteria</taxon>
        <taxon>Burkholderiales</taxon>
        <taxon>Burkholderiaceae</taxon>
        <taxon>Caballeronia</taxon>
    </lineage>
</organism>
<sequence length="115" mass="13105">MARLPIDAYPLWLQVYFNGKVKIIFGSKFGRKSKAYRELNDWLDRWLHAARRVFSATPGIDIQKTFSVASDFWRPDAQLRGAGRTVCERAAHERPLNTNVQIGPSNHNFSIALGC</sequence>
<evidence type="ECO:0000313" key="2">
    <source>
        <dbReference type="Proteomes" id="UP000054911"/>
    </source>
</evidence>
<comment type="caution">
    <text evidence="1">The sequence shown here is derived from an EMBL/GenBank/DDBJ whole genome shotgun (WGS) entry which is preliminary data.</text>
</comment>
<proteinExistence type="predicted"/>
<dbReference type="Proteomes" id="UP000054911">
    <property type="component" value="Unassembled WGS sequence"/>
</dbReference>
<dbReference type="STRING" id="1777141.AWB80_08291"/>